<organism evidence="2 3">
    <name type="scientific">Chara braunii</name>
    <name type="common">Braun's stonewort</name>
    <dbReference type="NCBI Taxonomy" id="69332"/>
    <lineage>
        <taxon>Eukaryota</taxon>
        <taxon>Viridiplantae</taxon>
        <taxon>Streptophyta</taxon>
        <taxon>Charophyceae</taxon>
        <taxon>Charales</taxon>
        <taxon>Characeae</taxon>
        <taxon>Chara</taxon>
    </lineage>
</organism>
<dbReference type="EMBL" id="BFEA01000214">
    <property type="protein sequence ID" value="GBG74971.1"/>
    <property type="molecule type" value="Genomic_DNA"/>
</dbReference>
<accession>A0A388KY63</accession>
<dbReference type="Proteomes" id="UP000265515">
    <property type="component" value="Unassembled WGS sequence"/>
</dbReference>
<sequence length="80" mass="9093">MSPRLNARHLKAKGQHKENQGCREGCGQVETIPPLFLRRPLIQIRPPEAGGRRMAGAISNGSYRHGCLIHFYPEMRDETR</sequence>
<reference evidence="2 3" key="1">
    <citation type="journal article" date="2018" name="Cell">
        <title>The Chara Genome: Secondary Complexity and Implications for Plant Terrestrialization.</title>
        <authorList>
            <person name="Nishiyama T."/>
            <person name="Sakayama H."/>
            <person name="Vries J.D."/>
            <person name="Buschmann H."/>
            <person name="Saint-Marcoux D."/>
            <person name="Ullrich K.K."/>
            <person name="Haas F.B."/>
            <person name="Vanderstraeten L."/>
            <person name="Becker D."/>
            <person name="Lang D."/>
            <person name="Vosolsobe S."/>
            <person name="Rombauts S."/>
            <person name="Wilhelmsson P.K.I."/>
            <person name="Janitza P."/>
            <person name="Kern R."/>
            <person name="Heyl A."/>
            <person name="Rumpler F."/>
            <person name="Villalobos L.I.A.C."/>
            <person name="Clay J.M."/>
            <person name="Skokan R."/>
            <person name="Toyoda A."/>
            <person name="Suzuki Y."/>
            <person name="Kagoshima H."/>
            <person name="Schijlen E."/>
            <person name="Tajeshwar N."/>
            <person name="Catarino B."/>
            <person name="Hetherington A.J."/>
            <person name="Saltykova A."/>
            <person name="Bonnot C."/>
            <person name="Breuninger H."/>
            <person name="Symeonidi A."/>
            <person name="Radhakrishnan G.V."/>
            <person name="Van Nieuwerburgh F."/>
            <person name="Deforce D."/>
            <person name="Chang C."/>
            <person name="Karol K.G."/>
            <person name="Hedrich R."/>
            <person name="Ulvskov P."/>
            <person name="Glockner G."/>
            <person name="Delwiche C.F."/>
            <person name="Petrasek J."/>
            <person name="Van de Peer Y."/>
            <person name="Friml J."/>
            <person name="Beilby M."/>
            <person name="Dolan L."/>
            <person name="Kohara Y."/>
            <person name="Sugano S."/>
            <person name="Fujiyama A."/>
            <person name="Delaux P.-M."/>
            <person name="Quint M."/>
            <person name="TheiBen G."/>
            <person name="Hagemann M."/>
            <person name="Harholt J."/>
            <person name="Dunand C."/>
            <person name="Zachgo S."/>
            <person name="Langdale J."/>
            <person name="Maumus F."/>
            <person name="Straeten D.V.D."/>
            <person name="Gould S.B."/>
            <person name="Rensing S.A."/>
        </authorList>
    </citation>
    <scope>NUCLEOTIDE SEQUENCE [LARGE SCALE GENOMIC DNA]</scope>
    <source>
        <strain evidence="2 3">S276</strain>
    </source>
</reference>
<dbReference type="AlphaFoldDB" id="A0A388KY63"/>
<comment type="caution">
    <text evidence="2">The sequence shown here is derived from an EMBL/GenBank/DDBJ whole genome shotgun (WGS) entry which is preliminary data.</text>
</comment>
<keyword evidence="3" id="KW-1185">Reference proteome</keyword>
<evidence type="ECO:0000313" key="3">
    <source>
        <dbReference type="Proteomes" id="UP000265515"/>
    </source>
</evidence>
<feature type="compositionally biased region" description="Basic residues" evidence="1">
    <location>
        <begin position="1"/>
        <end position="14"/>
    </location>
</feature>
<protein>
    <submittedName>
        <fullName evidence="2">Uncharacterized protein</fullName>
    </submittedName>
</protein>
<feature type="region of interest" description="Disordered" evidence="1">
    <location>
        <begin position="1"/>
        <end position="25"/>
    </location>
</feature>
<evidence type="ECO:0000313" key="2">
    <source>
        <dbReference type="EMBL" id="GBG74971.1"/>
    </source>
</evidence>
<name>A0A388KY63_CHABU</name>
<evidence type="ECO:0000256" key="1">
    <source>
        <dbReference type="SAM" id="MobiDB-lite"/>
    </source>
</evidence>
<proteinExistence type="predicted"/>
<dbReference type="Gramene" id="GBG74971">
    <property type="protein sequence ID" value="GBG74971"/>
    <property type="gene ID" value="CBR_g19484"/>
</dbReference>
<gene>
    <name evidence="2" type="ORF">CBR_g19484</name>
</gene>